<protein>
    <submittedName>
        <fullName evidence="1">Prevent-host-death protein</fullName>
    </submittedName>
</protein>
<dbReference type="RefSeq" id="WP_065393178.1">
    <property type="nucleotide sequence ID" value="NZ_JBOFOB010000059.1"/>
</dbReference>
<dbReference type="Proteomes" id="UP000092651">
    <property type="component" value="Unassembled WGS sequence"/>
</dbReference>
<comment type="caution">
    <text evidence="1">The sequence shown here is derived from an EMBL/GenBank/DDBJ whole genome shotgun (WGS) entry which is preliminary data.</text>
</comment>
<dbReference type="EMBL" id="MAYH01000001">
    <property type="protein sequence ID" value="OCA77427.1"/>
    <property type="molecule type" value="Genomic_DNA"/>
</dbReference>
<reference evidence="1 2" key="1">
    <citation type="submission" date="2016-07" db="EMBL/GenBank/DDBJ databases">
        <authorList>
            <person name="Jeong J.-J."/>
            <person name="Kim D.W."/>
            <person name="Sang M.K."/>
            <person name="Choi I.-G."/>
            <person name="Kim K.D."/>
        </authorList>
    </citation>
    <scope>NUCLEOTIDE SEQUENCE [LARGE SCALE GENOMIC DNA]</scope>
    <source>
        <strain evidence="1 2">UTM-3</strain>
    </source>
</reference>
<proteinExistence type="predicted"/>
<dbReference type="AlphaFoldDB" id="A0A1B9A0Q4"/>
<accession>A0A1B9A0Q4</accession>
<dbReference type="OrthoDB" id="1266472at2"/>
<evidence type="ECO:0000313" key="1">
    <source>
        <dbReference type="EMBL" id="OCA77427.1"/>
    </source>
</evidence>
<evidence type="ECO:0000313" key="2">
    <source>
        <dbReference type="Proteomes" id="UP000092651"/>
    </source>
</evidence>
<sequence>MNYKLELNTQEPNSKIVFHNIIFDAFKINLVERYIGSMKARPTLCEVLFKVRTIDNEMISRKDGNTRVKIKGDDFETYQRLARVLSSYEYKNKLLNRKEAEQNYVHFILSLVIANYNLN</sequence>
<organism evidence="1 2">
    <name type="scientific">Chryseobacterium artocarpi</name>
    <dbReference type="NCBI Taxonomy" id="1414727"/>
    <lineage>
        <taxon>Bacteria</taxon>
        <taxon>Pseudomonadati</taxon>
        <taxon>Bacteroidota</taxon>
        <taxon>Flavobacteriia</taxon>
        <taxon>Flavobacteriales</taxon>
        <taxon>Weeksellaceae</taxon>
        <taxon>Chryseobacterium group</taxon>
        <taxon>Chryseobacterium</taxon>
    </lineage>
</organism>
<keyword evidence="2" id="KW-1185">Reference proteome</keyword>
<name>A0A1B9A0Q4_9FLAO</name>
<gene>
    <name evidence="1" type="ORF">BBI01_02945</name>
</gene>